<evidence type="ECO:0000313" key="3">
    <source>
        <dbReference type="Proteomes" id="UP000549617"/>
    </source>
</evidence>
<feature type="chain" id="PRO_5030997575" description="Flagellar basal body-associated protein FliL" evidence="1">
    <location>
        <begin position="23"/>
        <end position="140"/>
    </location>
</feature>
<feature type="signal peptide" evidence="1">
    <location>
        <begin position="1"/>
        <end position="22"/>
    </location>
</feature>
<evidence type="ECO:0000256" key="1">
    <source>
        <dbReference type="SAM" id="SignalP"/>
    </source>
</evidence>
<name>A0A7W9AGJ3_9SPHN</name>
<dbReference type="RefSeq" id="WP_184016411.1">
    <property type="nucleotide sequence ID" value="NZ_JACIJC010000002.1"/>
</dbReference>
<proteinExistence type="predicted"/>
<protein>
    <recommendedName>
        <fullName evidence="4">Flagellar basal body-associated protein FliL</fullName>
    </recommendedName>
</protein>
<comment type="caution">
    <text evidence="2">The sequence shown here is derived from an EMBL/GenBank/DDBJ whole genome shotgun (WGS) entry which is preliminary data.</text>
</comment>
<organism evidence="2 3">
    <name type="scientific">Sphingobium boeckii</name>
    <dbReference type="NCBI Taxonomy" id="1082345"/>
    <lineage>
        <taxon>Bacteria</taxon>
        <taxon>Pseudomonadati</taxon>
        <taxon>Pseudomonadota</taxon>
        <taxon>Alphaproteobacteria</taxon>
        <taxon>Sphingomonadales</taxon>
        <taxon>Sphingomonadaceae</taxon>
        <taxon>Sphingobium</taxon>
    </lineage>
</organism>
<dbReference type="Proteomes" id="UP000549617">
    <property type="component" value="Unassembled WGS sequence"/>
</dbReference>
<keyword evidence="1" id="KW-0732">Signal</keyword>
<keyword evidence="3" id="KW-1185">Reference proteome</keyword>
<reference evidence="2 3" key="1">
    <citation type="submission" date="2020-08" db="EMBL/GenBank/DDBJ databases">
        <title>Genomic Encyclopedia of Type Strains, Phase IV (KMG-IV): sequencing the most valuable type-strain genomes for metagenomic binning, comparative biology and taxonomic classification.</title>
        <authorList>
            <person name="Goeker M."/>
        </authorList>
    </citation>
    <scope>NUCLEOTIDE SEQUENCE [LARGE SCALE GENOMIC DNA]</scope>
    <source>
        <strain evidence="2 3">DSM 25079</strain>
    </source>
</reference>
<dbReference type="EMBL" id="JACIJC010000002">
    <property type="protein sequence ID" value="MBB5685229.1"/>
    <property type="molecule type" value="Genomic_DNA"/>
</dbReference>
<accession>A0A7W9AGJ3</accession>
<sequence>MKKIVIWGASLMLGMSAGGATAYSAGWLTDGALLPAADPVFVPTGPVLAPLVFSDGRLAGYASFEVQLEVINGEDAMVKERVPLLLNAINMRTHRTPMASGPDGLVPNLEAFRTLVMQAAQEVYGPGVIGRAAITQATPV</sequence>
<dbReference type="AlphaFoldDB" id="A0A7W9AGJ3"/>
<evidence type="ECO:0008006" key="4">
    <source>
        <dbReference type="Google" id="ProtNLM"/>
    </source>
</evidence>
<evidence type="ECO:0000313" key="2">
    <source>
        <dbReference type="EMBL" id="MBB5685229.1"/>
    </source>
</evidence>
<gene>
    <name evidence="2" type="ORF">FHS49_001237</name>
</gene>